<dbReference type="Proteomes" id="UP000245626">
    <property type="component" value="Unassembled WGS sequence"/>
</dbReference>
<organism evidence="1 2">
    <name type="scientific">Violaceomyces palustris</name>
    <dbReference type="NCBI Taxonomy" id="1673888"/>
    <lineage>
        <taxon>Eukaryota</taxon>
        <taxon>Fungi</taxon>
        <taxon>Dikarya</taxon>
        <taxon>Basidiomycota</taxon>
        <taxon>Ustilaginomycotina</taxon>
        <taxon>Ustilaginomycetes</taxon>
        <taxon>Violaceomycetales</taxon>
        <taxon>Violaceomycetaceae</taxon>
        <taxon>Violaceomyces</taxon>
    </lineage>
</organism>
<protein>
    <submittedName>
        <fullName evidence="1">Uncharacterized protein</fullName>
    </submittedName>
</protein>
<reference evidence="1 2" key="1">
    <citation type="journal article" date="2018" name="Mol. Biol. Evol.">
        <title>Broad Genomic Sampling Reveals a Smut Pathogenic Ancestry of the Fungal Clade Ustilaginomycotina.</title>
        <authorList>
            <person name="Kijpornyongpan T."/>
            <person name="Mondo S.J."/>
            <person name="Barry K."/>
            <person name="Sandor L."/>
            <person name="Lee J."/>
            <person name="Lipzen A."/>
            <person name="Pangilinan J."/>
            <person name="LaButti K."/>
            <person name="Hainaut M."/>
            <person name="Henrissat B."/>
            <person name="Grigoriev I.V."/>
            <person name="Spatafora J.W."/>
            <person name="Aime M.C."/>
        </authorList>
    </citation>
    <scope>NUCLEOTIDE SEQUENCE [LARGE SCALE GENOMIC DNA]</scope>
    <source>
        <strain evidence="1 2">SA 807</strain>
    </source>
</reference>
<proteinExistence type="predicted"/>
<gene>
    <name evidence="1" type="ORF">IE53DRAFT_108099</name>
</gene>
<sequence length="134" mass="14673">MKPSTTSHARSPPCSAPIEKAEFPDPEKIPLLVKDVRRFTNTRRKQILRAASRGSGDPPPPPGPDECCGSSCDPCVKQLWREELMAWSQRWGTAAVAIGEDGRAKVEIEIQGDPEAEGDRQDVKGGTMPGSYDW</sequence>
<evidence type="ECO:0000313" key="1">
    <source>
        <dbReference type="EMBL" id="PWN53758.1"/>
    </source>
</evidence>
<accession>A0ACD0P6L0</accession>
<dbReference type="EMBL" id="KZ819710">
    <property type="protein sequence ID" value="PWN53758.1"/>
    <property type="molecule type" value="Genomic_DNA"/>
</dbReference>
<keyword evidence="2" id="KW-1185">Reference proteome</keyword>
<name>A0ACD0P6L0_9BASI</name>
<evidence type="ECO:0000313" key="2">
    <source>
        <dbReference type="Proteomes" id="UP000245626"/>
    </source>
</evidence>